<dbReference type="EMBL" id="CP001802">
    <property type="protein sequence ID" value="ACY23401.1"/>
    <property type="molecule type" value="Genomic_DNA"/>
</dbReference>
<dbReference type="eggNOG" id="ENOG5031WAD">
    <property type="taxonomic scope" value="Bacteria"/>
</dbReference>
<dbReference type="AlphaFoldDB" id="D0L5E3"/>
<sequence length="62" mass="6811">MDVTWLVLADQLVAVAFGRREGVGHSLLDAVGEIGQFRLASADFDRAYVERHVLSRPGFVVP</sequence>
<evidence type="ECO:0000313" key="1">
    <source>
        <dbReference type="EMBL" id="ACY23401.1"/>
    </source>
</evidence>
<organism evidence="1 2">
    <name type="scientific">Gordonia bronchialis (strain ATCC 25592 / DSM 43247 / BCRC 13721 / JCM 3198 / KCTC 3076 / NBRC 16047 / NCTC 10667)</name>
    <name type="common">Rhodococcus bronchialis</name>
    <dbReference type="NCBI Taxonomy" id="526226"/>
    <lineage>
        <taxon>Bacteria</taxon>
        <taxon>Bacillati</taxon>
        <taxon>Actinomycetota</taxon>
        <taxon>Actinomycetes</taxon>
        <taxon>Mycobacteriales</taxon>
        <taxon>Gordoniaceae</taxon>
        <taxon>Gordonia</taxon>
    </lineage>
</organism>
<name>D0L5E3_GORB4</name>
<dbReference type="Proteomes" id="UP000001219">
    <property type="component" value="Chromosome"/>
</dbReference>
<evidence type="ECO:0000313" key="2">
    <source>
        <dbReference type="Proteomes" id="UP000001219"/>
    </source>
</evidence>
<dbReference type="KEGG" id="gbr:Gbro_4255"/>
<reference evidence="1 2" key="2">
    <citation type="journal article" date="2010" name="Stand. Genomic Sci.">
        <title>Complete genome sequence of Gordonia bronchialis type strain (3410).</title>
        <authorList>
            <person name="Ivanova N."/>
            <person name="Sikorski J."/>
            <person name="Jando M."/>
            <person name="Lapidus A."/>
            <person name="Nolan M."/>
            <person name="Lucas S."/>
            <person name="Del Rio T.G."/>
            <person name="Tice H."/>
            <person name="Copeland A."/>
            <person name="Cheng J.F."/>
            <person name="Chen F."/>
            <person name="Bruce D."/>
            <person name="Goodwin L."/>
            <person name="Pitluck S."/>
            <person name="Mavromatis K."/>
            <person name="Ovchinnikova G."/>
            <person name="Pati A."/>
            <person name="Chen A."/>
            <person name="Palaniappan K."/>
            <person name="Land M."/>
            <person name="Hauser L."/>
            <person name="Chang Y.J."/>
            <person name="Jeffries C.D."/>
            <person name="Chain P."/>
            <person name="Saunders E."/>
            <person name="Han C."/>
            <person name="Detter J.C."/>
            <person name="Brettin T."/>
            <person name="Rohde M."/>
            <person name="Goker M."/>
            <person name="Bristow J."/>
            <person name="Eisen J.A."/>
            <person name="Markowitz V."/>
            <person name="Hugenholtz P."/>
            <person name="Klenk H.P."/>
            <person name="Kyrpides N.C."/>
        </authorList>
    </citation>
    <scope>NUCLEOTIDE SEQUENCE [LARGE SCALE GENOMIC DNA]</scope>
    <source>
        <strain evidence="2">ATCC 25592 / DSM 43247 / BCRC 13721 / JCM 3198 / KCTC 3076 / NBRC 16047 / NCTC 10667</strain>
    </source>
</reference>
<protein>
    <submittedName>
        <fullName evidence="1">Uncharacterized protein</fullName>
    </submittedName>
</protein>
<accession>D0L5E3</accession>
<reference evidence="2" key="1">
    <citation type="submission" date="2009-10" db="EMBL/GenBank/DDBJ databases">
        <title>The complete chromosome of Gordonia bronchialis DSM 43247.</title>
        <authorList>
            <consortium name="US DOE Joint Genome Institute (JGI-PGF)"/>
            <person name="Lucas S."/>
            <person name="Copeland A."/>
            <person name="Lapidus A."/>
            <person name="Glavina del Rio T."/>
            <person name="Dalin E."/>
            <person name="Tice H."/>
            <person name="Bruce D."/>
            <person name="Goodwin L."/>
            <person name="Pitluck S."/>
            <person name="Kyrpides N."/>
            <person name="Mavromatis K."/>
            <person name="Ivanova N."/>
            <person name="Ovchinnikova G."/>
            <person name="Saunders E."/>
            <person name="Brettin T."/>
            <person name="Detter J.C."/>
            <person name="Han C."/>
            <person name="Larimer F."/>
            <person name="Land M."/>
            <person name="Hauser L."/>
            <person name="Markowitz V."/>
            <person name="Cheng J.-F."/>
            <person name="Hugenholtz P."/>
            <person name="Woyke T."/>
            <person name="Wu D."/>
            <person name="Jando M."/>
            <person name="Schneider S."/>
            <person name="Goeker M."/>
            <person name="Klenk H.-P."/>
            <person name="Eisen J.A."/>
        </authorList>
    </citation>
    <scope>NUCLEOTIDE SEQUENCE [LARGE SCALE GENOMIC DNA]</scope>
    <source>
        <strain evidence="2">ATCC 25592 / DSM 43247 / BCRC 13721 / JCM 3198 / KCTC 3076 / NBRC 16047 / NCTC 10667</strain>
    </source>
</reference>
<gene>
    <name evidence="1" type="ordered locus">Gbro_4255</name>
</gene>
<keyword evidence="2" id="KW-1185">Reference proteome</keyword>
<dbReference type="HOGENOM" id="CLU_2897852_0_0_11"/>
<dbReference type="STRING" id="526226.Gbro_4255"/>
<proteinExistence type="predicted"/>